<reference evidence="1" key="3">
    <citation type="submission" date="2022-06" db="UniProtKB">
        <authorList>
            <consortium name="EnsemblPlants"/>
        </authorList>
    </citation>
    <scope>IDENTIFICATION</scope>
</reference>
<reference evidence="1" key="2">
    <citation type="submission" date="2018-03" db="EMBL/GenBank/DDBJ databases">
        <title>The Triticum urartu genome reveals the dynamic nature of wheat genome evolution.</title>
        <authorList>
            <person name="Ling H."/>
            <person name="Ma B."/>
            <person name="Shi X."/>
            <person name="Liu H."/>
            <person name="Dong L."/>
            <person name="Sun H."/>
            <person name="Cao Y."/>
            <person name="Gao Q."/>
            <person name="Zheng S."/>
            <person name="Li Y."/>
            <person name="Yu Y."/>
            <person name="Du H."/>
            <person name="Qi M."/>
            <person name="Li Y."/>
            <person name="Yu H."/>
            <person name="Cui Y."/>
            <person name="Wang N."/>
            <person name="Chen C."/>
            <person name="Wu H."/>
            <person name="Zhao Y."/>
            <person name="Zhang J."/>
            <person name="Li Y."/>
            <person name="Zhou W."/>
            <person name="Zhang B."/>
            <person name="Hu W."/>
            <person name="Eijk M."/>
            <person name="Tang J."/>
            <person name="Witsenboer H."/>
            <person name="Zhao S."/>
            <person name="Li Z."/>
            <person name="Zhang A."/>
            <person name="Wang D."/>
            <person name="Liang C."/>
        </authorList>
    </citation>
    <scope>NUCLEOTIDE SEQUENCE [LARGE SCALE GENOMIC DNA]</scope>
    <source>
        <strain evidence="1">cv. G1812</strain>
    </source>
</reference>
<evidence type="ECO:0000313" key="2">
    <source>
        <dbReference type="Proteomes" id="UP000015106"/>
    </source>
</evidence>
<keyword evidence="2" id="KW-1185">Reference proteome</keyword>
<evidence type="ECO:0000313" key="1">
    <source>
        <dbReference type="EnsemblPlants" id="TuG1812G0500001344.01.T01.cds435269"/>
    </source>
</evidence>
<accession>A0A8R7QDM8</accession>
<organism evidence="1 2">
    <name type="scientific">Triticum urartu</name>
    <name type="common">Red wild einkorn</name>
    <name type="synonym">Crithodium urartu</name>
    <dbReference type="NCBI Taxonomy" id="4572"/>
    <lineage>
        <taxon>Eukaryota</taxon>
        <taxon>Viridiplantae</taxon>
        <taxon>Streptophyta</taxon>
        <taxon>Embryophyta</taxon>
        <taxon>Tracheophyta</taxon>
        <taxon>Spermatophyta</taxon>
        <taxon>Magnoliopsida</taxon>
        <taxon>Liliopsida</taxon>
        <taxon>Poales</taxon>
        <taxon>Poaceae</taxon>
        <taxon>BOP clade</taxon>
        <taxon>Pooideae</taxon>
        <taxon>Triticodae</taxon>
        <taxon>Triticeae</taxon>
        <taxon>Triticinae</taxon>
        <taxon>Triticum</taxon>
    </lineage>
</organism>
<reference evidence="2" key="1">
    <citation type="journal article" date="2013" name="Nature">
        <title>Draft genome of the wheat A-genome progenitor Triticum urartu.</title>
        <authorList>
            <person name="Ling H.Q."/>
            <person name="Zhao S."/>
            <person name="Liu D."/>
            <person name="Wang J."/>
            <person name="Sun H."/>
            <person name="Zhang C."/>
            <person name="Fan H."/>
            <person name="Li D."/>
            <person name="Dong L."/>
            <person name="Tao Y."/>
            <person name="Gao C."/>
            <person name="Wu H."/>
            <person name="Li Y."/>
            <person name="Cui Y."/>
            <person name="Guo X."/>
            <person name="Zheng S."/>
            <person name="Wang B."/>
            <person name="Yu K."/>
            <person name="Liang Q."/>
            <person name="Yang W."/>
            <person name="Lou X."/>
            <person name="Chen J."/>
            <person name="Feng M."/>
            <person name="Jian J."/>
            <person name="Zhang X."/>
            <person name="Luo G."/>
            <person name="Jiang Y."/>
            <person name="Liu J."/>
            <person name="Wang Z."/>
            <person name="Sha Y."/>
            <person name="Zhang B."/>
            <person name="Wu H."/>
            <person name="Tang D."/>
            <person name="Shen Q."/>
            <person name="Xue P."/>
            <person name="Zou S."/>
            <person name="Wang X."/>
            <person name="Liu X."/>
            <person name="Wang F."/>
            <person name="Yang Y."/>
            <person name="An X."/>
            <person name="Dong Z."/>
            <person name="Zhang K."/>
            <person name="Zhang X."/>
            <person name="Luo M.C."/>
            <person name="Dvorak J."/>
            <person name="Tong Y."/>
            <person name="Wang J."/>
            <person name="Yang H."/>
            <person name="Li Z."/>
            <person name="Wang D."/>
            <person name="Zhang A."/>
            <person name="Wang J."/>
        </authorList>
    </citation>
    <scope>NUCLEOTIDE SEQUENCE</scope>
    <source>
        <strain evidence="2">cv. G1812</strain>
    </source>
</reference>
<dbReference type="AlphaFoldDB" id="A0A8R7QDM8"/>
<proteinExistence type="predicted"/>
<protein>
    <submittedName>
        <fullName evidence="1">Uncharacterized protein</fullName>
    </submittedName>
</protein>
<dbReference type="EnsemblPlants" id="TuG1812G0500001344.01.T01">
    <property type="protein sequence ID" value="TuG1812G0500001344.01.T01.cds435269"/>
    <property type="gene ID" value="TuG1812G0500001344.01"/>
</dbReference>
<name>A0A8R7QDM8_TRIUA</name>
<dbReference type="Proteomes" id="UP000015106">
    <property type="component" value="Chromosome 5"/>
</dbReference>
<sequence>TKETSSFPIWRSSVATVARRKTAATRPGDSPWSSTAAARSVHSLSQPAARLDAGAAVCRRWSGVLVRYRRSVMSPLLLLAGPYCWCCSWPTRAAAVVRGSCATAAYWWSTEGAVEALAAARLHLGAIVFSLGVDLGAAVFAVAPRRCTLLLPIG</sequence>
<dbReference type="Gramene" id="TuG1812G0500001344.01.T01">
    <property type="protein sequence ID" value="TuG1812G0500001344.01.T01.cds435269"/>
    <property type="gene ID" value="TuG1812G0500001344.01"/>
</dbReference>